<reference evidence="1" key="1">
    <citation type="journal article" date="2023" name="Nat. Commun.">
        <title>Diploid and tetraploid genomes of Acorus and the evolution of monocots.</title>
        <authorList>
            <person name="Ma L."/>
            <person name="Liu K.W."/>
            <person name="Li Z."/>
            <person name="Hsiao Y.Y."/>
            <person name="Qi Y."/>
            <person name="Fu T."/>
            <person name="Tang G.D."/>
            <person name="Zhang D."/>
            <person name="Sun W.H."/>
            <person name="Liu D.K."/>
            <person name="Li Y."/>
            <person name="Chen G.Z."/>
            <person name="Liu X.D."/>
            <person name="Liao X.Y."/>
            <person name="Jiang Y.T."/>
            <person name="Yu X."/>
            <person name="Hao Y."/>
            <person name="Huang J."/>
            <person name="Zhao X.W."/>
            <person name="Ke S."/>
            <person name="Chen Y.Y."/>
            <person name="Wu W.L."/>
            <person name="Hsu J.L."/>
            <person name="Lin Y.F."/>
            <person name="Huang M.D."/>
            <person name="Li C.Y."/>
            <person name="Huang L."/>
            <person name="Wang Z.W."/>
            <person name="Zhao X."/>
            <person name="Zhong W.Y."/>
            <person name="Peng D.H."/>
            <person name="Ahmad S."/>
            <person name="Lan S."/>
            <person name="Zhang J.S."/>
            <person name="Tsai W.C."/>
            <person name="Van de Peer Y."/>
            <person name="Liu Z.J."/>
        </authorList>
    </citation>
    <scope>NUCLEOTIDE SEQUENCE</scope>
    <source>
        <strain evidence="1">SCP</strain>
    </source>
</reference>
<comment type="caution">
    <text evidence="1">The sequence shown here is derived from an EMBL/GenBank/DDBJ whole genome shotgun (WGS) entry which is preliminary data.</text>
</comment>
<reference evidence="1" key="2">
    <citation type="submission" date="2023-06" db="EMBL/GenBank/DDBJ databases">
        <authorList>
            <person name="Ma L."/>
            <person name="Liu K.-W."/>
            <person name="Li Z."/>
            <person name="Hsiao Y.-Y."/>
            <person name="Qi Y."/>
            <person name="Fu T."/>
            <person name="Tang G."/>
            <person name="Zhang D."/>
            <person name="Sun W.-H."/>
            <person name="Liu D.-K."/>
            <person name="Li Y."/>
            <person name="Chen G.-Z."/>
            <person name="Liu X.-D."/>
            <person name="Liao X.-Y."/>
            <person name="Jiang Y.-T."/>
            <person name="Yu X."/>
            <person name="Hao Y."/>
            <person name="Huang J."/>
            <person name="Zhao X.-W."/>
            <person name="Ke S."/>
            <person name="Chen Y.-Y."/>
            <person name="Wu W.-L."/>
            <person name="Hsu J.-L."/>
            <person name="Lin Y.-F."/>
            <person name="Huang M.-D."/>
            <person name="Li C.-Y."/>
            <person name="Huang L."/>
            <person name="Wang Z.-W."/>
            <person name="Zhao X."/>
            <person name="Zhong W.-Y."/>
            <person name="Peng D.-H."/>
            <person name="Ahmad S."/>
            <person name="Lan S."/>
            <person name="Zhang J.-S."/>
            <person name="Tsai W.-C."/>
            <person name="Van De Peer Y."/>
            <person name="Liu Z.-J."/>
        </authorList>
    </citation>
    <scope>NUCLEOTIDE SEQUENCE</scope>
    <source>
        <strain evidence="1">SCP</strain>
        <tissue evidence="1">Leaves</tissue>
    </source>
</reference>
<dbReference type="EMBL" id="JAUJYN010000004">
    <property type="protein sequence ID" value="KAK1274548.1"/>
    <property type="molecule type" value="Genomic_DNA"/>
</dbReference>
<evidence type="ECO:0000313" key="1">
    <source>
        <dbReference type="EMBL" id="KAK1274548.1"/>
    </source>
</evidence>
<sequence length="107" mass="12651">MEIHPHLPNHSRCRLNHDPIRQLERSHNLSHSGRRPTADQLHRQSLITSPKHCLANKASEDVLHHYVAINSKPRILEREVLESERDASLLHRWWRRQSLRETCLLPS</sequence>
<protein>
    <submittedName>
        <fullName evidence="1">Uncharacterized protein</fullName>
    </submittedName>
</protein>
<name>A0AAV9BDP3_ACOGR</name>
<proteinExistence type="predicted"/>
<evidence type="ECO:0000313" key="2">
    <source>
        <dbReference type="Proteomes" id="UP001179952"/>
    </source>
</evidence>
<organism evidence="1 2">
    <name type="scientific">Acorus gramineus</name>
    <name type="common">Dwarf sweet flag</name>
    <dbReference type="NCBI Taxonomy" id="55184"/>
    <lineage>
        <taxon>Eukaryota</taxon>
        <taxon>Viridiplantae</taxon>
        <taxon>Streptophyta</taxon>
        <taxon>Embryophyta</taxon>
        <taxon>Tracheophyta</taxon>
        <taxon>Spermatophyta</taxon>
        <taxon>Magnoliopsida</taxon>
        <taxon>Liliopsida</taxon>
        <taxon>Acoraceae</taxon>
        <taxon>Acorus</taxon>
    </lineage>
</organism>
<keyword evidence="2" id="KW-1185">Reference proteome</keyword>
<accession>A0AAV9BDP3</accession>
<dbReference type="AlphaFoldDB" id="A0AAV9BDP3"/>
<dbReference type="Proteomes" id="UP001179952">
    <property type="component" value="Unassembled WGS sequence"/>
</dbReference>
<gene>
    <name evidence="1" type="ORF">QJS04_geneDACA007863</name>
</gene>